<dbReference type="Pfam" id="PF07707">
    <property type="entry name" value="BACK"/>
    <property type="match status" value="1"/>
</dbReference>
<dbReference type="InterPro" id="IPR017096">
    <property type="entry name" value="BTB-kelch_protein"/>
</dbReference>
<dbReference type="SUPFAM" id="SSF54695">
    <property type="entry name" value="POZ domain"/>
    <property type="match status" value="1"/>
</dbReference>
<name>A0A9J7L9F9_BRAFL</name>
<dbReference type="FunFam" id="3.30.710.10:FF:000221">
    <property type="entry name" value="Uncharacterized protein"/>
    <property type="match status" value="1"/>
</dbReference>
<accession>A0A9J7L9F9</accession>
<sequence>MAAAEHENHARAVRPCSYYQNNTKYSFFDTIGDLQKAGVLQDVVLEVEGRQFPCHRLVLSARSPYFRAMFTSDMAESRQKTVVLQDMDADVFEEILSYIYSGTLHVSLDKVQPLYQAADLLQLDYVRDTCSSYMAMNVDCSTCVDLYQFADFFSIDKVQNRSLHFICRFFSEVSHTEEFYSLSANQLTEIISNDNLDVKEETTVWEAVVRWVQHSRKDRLHHLPSILPHIRFNLLTSDDTAAILEHPLVKENAGSSEMRSLVGTSSLKGRVGMDAQEMVLLFRTIKKDTMKMLCMNPRSDQCIKFIYTHAQYTVSAATVTSNNDIYILIEESNQQALFRYIHLENVWEKKSSEFCFWDIPKHSLEDPEFTEYLVEVDGLLYYFAVHVTLPPRKRRKRIVMVLKKYQCSTGRWQDCSNVKPMPTHDEHYFNVAVPCGKHLYLITNTEMHRYDPSQDSWCKLTPQQTIPYPCTAVAMGTEIFCMDATLWKMVVYDVEADSWHEVQGWCSPNENPRHNPKLFVYEGQLHVLVEFHSPSRRFFEGSQNINCV</sequence>
<dbReference type="GO" id="GO:0005737">
    <property type="term" value="C:cytoplasm"/>
    <property type="evidence" value="ECO:0000318"/>
    <property type="project" value="GO_Central"/>
</dbReference>
<evidence type="ECO:0000256" key="1">
    <source>
        <dbReference type="ARBA" id="ARBA00022441"/>
    </source>
</evidence>
<dbReference type="InterPro" id="IPR000210">
    <property type="entry name" value="BTB/POZ_dom"/>
</dbReference>
<evidence type="ECO:0000256" key="2">
    <source>
        <dbReference type="ARBA" id="ARBA00022737"/>
    </source>
</evidence>
<feature type="domain" description="BTB" evidence="3">
    <location>
        <begin position="41"/>
        <end position="108"/>
    </location>
</feature>
<dbReference type="KEGG" id="bfo:118416844"/>
<dbReference type="Gene3D" id="1.25.40.420">
    <property type="match status" value="1"/>
</dbReference>
<keyword evidence="2" id="KW-0677">Repeat</keyword>
<evidence type="ECO:0000313" key="4">
    <source>
        <dbReference type="Proteomes" id="UP000001554"/>
    </source>
</evidence>
<dbReference type="Gene3D" id="2.120.10.80">
    <property type="entry name" value="Kelch-type beta propeller"/>
    <property type="match status" value="1"/>
</dbReference>
<dbReference type="SUPFAM" id="SSF117281">
    <property type="entry name" value="Kelch motif"/>
    <property type="match status" value="1"/>
</dbReference>
<protein>
    <submittedName>
        <fullName evidence="5">Kelch repeat and BTB domain-containing protein 2-like</fullName>
    </submittedName>
</protein>
<organism evidence="4 5">
    <name type="scientific">Branchiostoma floridae</name>
    <name type="common">Florida lancelet</name>
    <name type="synonym">Amphioxus</name>
    <dbReference type="NCBI Taxonomy" id="7739"/>
    <lineage>
        <taxon>Eukaryota</taxon>
        <taxon>Metazoa</taxon>
        <taxon>Chordata</taxon>
        <taxon>Cephalochordata</taxon>
        <taxon>Leptocardii</taxon>
        <taxon>Amphioxiformes</taxon>
        <taxon>Branchiostomatidae</taxon>
        <taxon>Branchiostoma</taxon>
    </lineage>
</organism>
<dbReference type="GO" id="GO:0031463">
    <property type="term" value="C:Cul3-RING ubiquitin ligase complex"/>
    <property type="evidence" value="ECO:0000318"/>
    <property type="project" value="GO_Central"/>
</dbReference>
<dbReference type="GO" id="GO:1990756">
    <property type="term" value="F:ubiquitin-like ligase-substrate adaptor activity"/>
    <property type="evidence" value="ECO:0000318"/>
    <property type="project" value="GO_Central"/>
</dbReference>
<dbReference type="InterPro" id="IPR011333">
    <property type="entry name" value="SKP1/BTB/POZ_sf"/>
</dbReference>
<dbReference type="Gene3D" id="3.30.710.10">
    <property type="entry name" value="Potassium Channel Kv1.1, Chain A"/>
    <property type="match status" value="1"/>
</dbReference>
<dbReference type="InterPro" id="IPR015915">
    <property type="entry name" value="Kelch-typ_b-propeller"/>
</dbReference>
<keyword evidence="1" id="KW-0880">Kelch repeat</keyword>
<dbReference type="GO" id="GO:0043161">
    <property type="term" value="P:proteasome-mediated ubiquitin-dependent protein catabolic process"/>
    <property type="evidence" value="ECO:0000318"/>
    <property type="project" value="GO_Central"/>
</dbReference>
<dbReference type="Proteomes" id="UP000001554">
    <property type="component" value="Chromosome 5"/>
</dbReference>
<keyword evidence="4" id="KW-1185">Reference proteome</keyword>
<gene>
    <name evidence="5" type="primary">LOC118416844</name>
</gene>
<dbReference type="SMART" id="SM00875">
    <property type="entry name" value="BACK"/>
    <property type="match status" value="1"/>
</dbReference>
<dbReference type="AlphaFoldDB" id="A0A9J7L9F9"/>
<dbReference type="OrthoDB" id="45365at2759"/>
<reference evidence="5" key="2">
    <citation type="submission" date="2025-08" db="UniProtKB">
        <authorList>
            <consortium name="RefSeq"/>
        </authorList>
    </citation>
    <scope>IDENTIFICATION</scope>
    <source>
        <strain evidence="5">S238N-H82</strain>
        <tissue evidence="5">Testes</tissue>
    </source>
</reference>
<reference evidence="4" key="1">
    <citation type="journal article" date="2020" name="Nat. Ecol. Evol.">
        <title>Deeply conserved synteny resolves early events in vertebrate evolution.</title>
        <authorList>
            <person name="Simakov O."/>
            <person name="Marletaz F."/>
            <person name="Yue J.X."/>
            <person name="O'Connell B."/>
            <person name="Jenkins J."/>
            <person name="Brandt A."/>
            <person name="Calef R."/>
            <person name="Tung C.H."/>
            <person name="Huang T.K."/>
            <person name="Schmutz J."/>
            <person name="Satoh N."/>
            <person name="Yu J.K."/>
            <person name="Putnam N.H."/>
            <person name="Green R.E."/>
            <person name="Rokhsar D.S."/>
        </authorList>
    </citation>
    <scope>NUCLEOTIDE SEQUENCE [LARGE SCALE GENOMIC DNA]</scope>
    <source>
        <strain evidence="4">S238N-H82</strain>
    </source>
</reference>
<dbReference type="Pfam" id="PF00651">
    <property type="entry name" value="BTB"/>
    <property type="match status" value="1"/>
</dbReference>
<evidence type="ECO:0000259" key="3">
    <source>
        <dbReference type="PROSITE" id="PS50097"/>
    </source>
</evidence>
<dbReference type="OMA" id="MDAQEMV"/>
<dbReference type="PANTHER" id="PTHR24412">
    <property type="entry name" value="KELCH PROTEIN"/>
    <property type="match status" value="1"/>
</dbReference>
<dbReference type="PROSITE" id="PS50097">
    <property type="entry name" value="BTB"/>
    <property type="match status" value="1"/>
</dbReference>
<dbReference type="RefSeq" id="XP_035678010.1">
    <property type="nucleotide sequence ID" value="XM_035822117.1"/>
</dbReference>
<proteinExistence type="predicted"/>
<evidence type="ECO:0000313" key="5">
    <source>
        <dbReference type="RefSeq" id="XP_035678010.1"/>
    </source>
</evidence>
<dbReference type="GeneID" id="118416844"/>
<dbReference type="FunFam" id="1.25.40.420:FF:000001">
    <property type="entry name" value="Kelch-like family member 12"/>
    <property type="match status" value="1"/>
</dbReference>
<dbReference type="InterPro" id="IPR011705">
    <property type="entry name" value="BACK"/>
</dbReference>
<dbReference type="PIRSF" id="PIRSF037037">
    <property type="entry name" value="Kelch-like_protein_gigaxonin"/>
    <property type="match status" value="1"/>
</dbReference>
<dbReference type="SMART" id="SM00225">
    <property type="entry name" value="BTB"/>
    <property type="match status" value="1"/>
</dbReference>
<dbReference type="PANTHER" id="PTHR24412:SF491">
    <property type="entry name" value="KELCH REPEAT AND BTB DOMAIN-CONTAINING PROTEIN 12"/>
    <property type="match status" value="1"/>
</dbReference>